<accession>A0A2N6KEH7</accession>
<dbReference type="InterPro" id="IPR029062">
    <property type="entry name" value="Class_I_gatase-like"/>
</dbReference>
<dbReference type="SUPFAM" id="SSF52317">
    <property type="entry name" value="Class I glutamine amidotransferase-like"/>
    <property type="match status" value="1"/>
</dbReference>
<organism evidence="1 2">
    <name type="scientific">Fischerella thermalis CCMEE 5268</name>
    <dbReference type="NCBI Taxonomy" id="2019662"/>
    <lineage>
        <taxon>Bacteria</taxon>
        <taxon>Bacillati</taxon>
        <taxon>Cyanobacteriota</taxon>
        <taxon>Cyanophyceae</taxon>
        <taxon>Nostocales</taxon>
        <taxon>Hapalosiphonaceae</taxon>
        <taxon>Fischerella</taxon>
    </lineage>
</organism>
<dbReference type="GO" id="GO:0006355">
    <property type="term" value="P:regulation of DNA-templated transcription"/>
    <property type="evidence" value="ECO:0007669"/>
    <property type="project" value="TreeGrafter"/>
</dbReference>
<dbReference type="PANTHER" id="PTHR43130">
    <property type="entry name" value="ARAC-FAMILY TRANSCRIPTIONAL REGULATOR"/>
    <property type="match status" value="1"/>
</dbReference>
<dbReference type="EMBL" id="NMQA01000181">
    <property type="protein sequence ID" value="PLZ97352.1"/>
    <property type="molecule type" value="Genomic_DNA"/>
</dbReference>
<dbReference type="Proteomes" id="UP000235025">
    <property type="component" value="Unassembled WGS sequence"/>
</dbReference>
<comment type="caution">
    <text evidence="1">The sequence shown here is derived from an EMBL/GenBank/DDBJ whole genome shotgun (WGS) entry which is preliminary data.</text>
</comment>
<sequence length="102" mass="10730">MNNQFQMGAQVSTERVVVDRNRITGGGVTAGIDFALTIAGMLCGEDTAKLMELMLEYNPSPPFGVGSPERAGAELVQSVKNLGTSLIAASYDASKKAASRIH</sequence>
<dbReference type="AlphaFoldDB" id="A0A2N6KEH7"/>
<dbReference type="Gene3D" id="3.40.50.880">
    <property type="match status" value="1"/>
</dbReference>
<gene>
    <name evidence="1" type="ORF">CEN50_15590</name>
</gene>
<evidence type="ECO:0000313" key="1">
    <source>
        <dbReference type="EMBL" id="PLZ97352.1"/>
    </source>
</evidence>
<proteinExistence type="predicted"/>
<evidence type="ECO:0000313" key="2">
    <source>
        <dbReference type="Proteomes" id="UP000235025"/>
    </source>
</evidence>
<protein>
    <submittedName>
        <fullName evidence="1">Thiamine biosynthesis protein ThiJ</fullName>
    </submittedName>
</protein>
<dbReference type="PANTHER" id="PTHR43130:SF2">
    <property type="entry name" value="DJ-1_PFPI DOMAIN-CONTAINING PROTEIN"/>
    <property type="match status" value="1"/>
</dbReference>
<dbReference type="RefSeq" id="WP_102173789.1">
    <property type="nucleotide sequence ID" value="NZ_NMQA01000181.1"/>
</dbReference>
<name>A0A2N6KEH7_9CYAN</name>
<dbReference type="InterPro" id="IPR052158">
    <property type="entry name" value="INH-QAR"/>
</dbReference>
<reference evidence="1 2" key="1">
    <citation type="submission" date="2017-07" db="EMBL/GenBank/DDBJ databases">
        <title>Genomes of Fischerella (Mastigocladus) sp. strains.</title>
        <authorList>
            <person name="Miller S.R."/>
        </authorList>
    </citation>
    <scope>NUCLEOTIDE SEQUENCE [LARGE SCALE GENOMIC DNA]</scope>
    <source>
        <strain evidence="1 2">CCMEE 5268</strain>
    </source>
</reference>